<protein>
    <submittedName>
        <fullName evidence="1">Uncharacterized protein</fullName>
    </submittedName>
</protein>
<accession>A0A0K2V3T7</accession>
<feature type="non-terminal residue" evidence="1">
    <location>
        <position position="1"/>
    </location>
</feature>
<dbReference type="EMBL" id="HACA01027599">
    <property type="protein sequence ID" value="CDW44960.1"/>
    <property type="molecule type" value="Transcribed_RNA"/>
</dbReference>
<sequence length="83" mass="9497">TWWGWARRVTLTTIPAWGTQTRTFVTRNKFRQIPFEFVEISFLHIPSFTRGGHSSNINLAASTLSFKGFFIEGSQLAYRVLGS</sequence>
<reference evidence="1" key="1">
    <citation type="submission" date="2014-05" db="EMBL/GenBank/DDBJ databases">
        <authorList>
            <person name="Chronopoulou M."/>
        </authorList>
    </citation>
    <scope>NUCLEOTIDE SEQUENCE</scope>
    <source>
        <tissue evidence="1">Whole organism</tissue>
    </source>
</reference>
<proteinExistence type="predicted"/>
<dbReference type="AlphaFoldDB" id="A0A0K2V3T7"/>
<evidence type="ECO:0000313" key="1">
    <source>
        <dbReference type="EMBL" id="CDW44960.1"/>
    </source>
</evidence>
<organism evidence="1">
    <name type="scientific">Lepeophtheirus salmonis</name>
    <name type="common">Salmon louse</name>
    <name type="synonym">Caligus salmonis</name>
    <dbReference type="NCBI Taxonomy" id="72036"/>
    <lineage>
        <taxon>Eukaryota</taxon>
        <taxon>Metazoa</taxon>
        <taxon>Ecdysozoa</taxon>
        <taxon>Arthropoda</taxon>
        <taxon>Crustacea</taxon>
        <taxon>Multicrustacea</taxon>
        <taxon>Hexanauplia</taxon>
        <taxon>Copepoda</taxon>
        <taxon>Siphonostomatoida</taxon>
        <taxon>Caligidae</taxon>
        <taxon>Lepeophtheirus</taxon>
    </lineage>
</organism>
<name>A0A0K2V3T7_LEPSM</name>